<evidence type="ECO:0000313" key="2">
    <source>
        <dbReference type="Proteomes" id="UP000076925"/>
    </source>
</evidence>
<dbReference type="Proteomes" id="UP000076925">
    <property type="component" value="Unassembled WGS sequence"/>
</dbReference>
<dbReference type="AlphaFoldDB" id="A0A139WWN1"/>
<keyword evidence="2" id="KW-1185">Reference proteome</keyword>
<sequence>MVKKLKDQSLESLYKVKYQAEVLEYLLDKSYLTSFLLTAYEKIREIFTNEELILNISFDPEIIGWKKLTLAIHTNLETDEAYDKLKILDNSWWIDASSIVGNDLDIYITFNEI</sequence>
<name>A0A139WWN1_9CYAN</name>
<dbReference type="STRING" id="128403.WA1_45135"/>
<gene>
    <name evidence="1" type="ORF">WA1_45135</name>
</gene>
<comment type="caution">
    <text evidence="1">The sequence shown here is derived from an EMBL/GenBank/DDBJ whole genome shotgun (WGS) entry which is preliminary data.</text>
</comment>
<reference evidence="1 2" key="1">
    <citation type="journal article" date="2013" name="Genome Biol. Evol.">
        <title>Genomes of Stigonematalean cyanobacteria (subsection V) and the evolution of oxygenic photosynthesis from prokaryotes to plastids.</title>
        <authorList>
            <person name="Dagan T."/>
            <person name="Roettger M."/>
            <person name="Stucken K."/>
            <person name="Landan G."/>
            <person name="Koch R."/>
            <person name="Major P."/>
            <person name="Gould S.B."/>
            <person name="Goremykin V.V."/>
            <person name="Rippka R."/>
            <person name="Tandeau de Marsac N."/>
            <person name="Gugger M."/>
            <person name="Lockhart P.J."/>
            <person name="Allen J.F."/>
            <person name="Brune I."/>
            <person name="Maus I."/>
            <person name="Puhler A."/>
            <person name="Martin W.F."/>
        </authorList>
    </citation>
    <scope>NUCLEOTIDE SEQUENCE [LARGE SCALE GENOMIC DNA]</scope>
    <source>
        <strain evidence="1 2">PCC 7110</strain>
    </source>
</reference>
<evidence type="ECO:0000313" key="1">
    <source>
        <dbReference type="EMBL" id="KYC36848.1"/>
    </source>
</evidence>
<dbReference type="EMBL" id="ANNX02000047">
    <property type="protein sequence ID" value="KYC36848.1"/>
    <property type="molecule type" value="Genomic_DNA"/>
</dbReference>
<proteinExistence type="predicted"/>
<accession>A0A139WWN1</accession>
<organism evidence="1 2">
    <name type="scientific">Scytonema hofmannii PCC 7110</name>
    <dbReference type="NCBI Taxonomy" id="128403"/>
    <lineage>
        <taxon>Bacteria</taxon>
        <taxon>Bacillati</taxon>
        <taxon>Cyanobacteriota</taxon>
        <taxon>Cyanophyceae</taxon>
        <taxon>Nostocales</taxon>
        <taxon>Scytonemataceae</taxon>
        <taxon>Scytonema</taxon>
    </lineage>
</organism>
<protein>
    <submittedName>
        <fullName evidence="1">Uncharacterized protein</fullName>
    </submittedName>
</protein>